<evidence type="ECO:0000313" key="8">
    <source>
        <dbReference type="EMBL" id="SDE71523.1"/>
    </source>
</evidence>
<keyword evidence="8" id="KW-0645">Protease</keyword>
<evidence type="ECO:0000256" key="6">
    <source>
        <dbReference type="PIRNR" id="PIRNR005651"/>
    </source>
</evidence>
<dbReference type="PIRSF" id="PIRSF005651">
    <property type="entry name" value="HflC"/>
    <property type="match status" value="1"/>
</dbReference>
<dbReference type="Gene3D" id="3.30.479.30">
    <property type="entry name" value="Band 7 domain"/>
    <property type="match status" value="1"/>
</dbReference>
<dbReference type="SMART" id="SM00244">
    <property type="entry name" value="PHB"/>
    <property type="match status" value="1"/>
</dbReference>
<keyword evidence="4" id="KW-1133">Transmembrane helix</keyword>
<keyword evidence="9" id="KW-1185">Reference proteome</keyword>
<dbReference type="PANTHER" id="PTHR42911:SF1">
    <property type="entry name" value="MODULATOR OF FTSH PROTEASE HFLC"/>
    <property type="match status" value="1"/>
</dbReference>
<evidence type="ECO:0000256" key="5">
    <source>
        <dbReference type="ARBA" id="ARBA00023136"/>
    </source>
</evidence>
<feature type="domain" description="Band 7" evidence="7">
    <location>
        <begin position="22"/>
        <end position="199"/>
    </location>
</feature>
<dbReference type="InterPro" id="IPR010200">
    <property type="entry name" value="HflC"/>
</dbReference>
<dbReference type="PANTHER" id="PTHR42911">
    <property type="entry name" value="MODULATOR OF FTSH PROTEASE HFLC"/>
    <property type="match status" value="1"/>
</dbReference>
<keyword evidence="5" id="KW-0472">Membrane</keyword>
<protein>
    <recommendedName>
        <fullName evidence="6">Protein HflC</fullName>
    </recommendedName>
</protein>
<evidence type="ECO:0000259" key="7">
    <source>
        <dbReference type="SMART" id="SM00244"/>
    </source>
</evidence>
<name>A0A1G7F6G7_9PROT</name>
<evidence type="ECO:0000256" key="1">
    <source>
        <dbReference type="ARBA" id="ARBA00004167"/>
    </source>
</evidence>
<comment type="subcellular location">
    <subcellularLocation>
        <location evidence="1">Membrane</location>
        <topology evidence="1">Single-pass membrane protein</topology>
    </subcellularLocation>
</comment>
<proteinExistence type="inferred from homology"/>
<dbReference type="InterPro" id="IPR036013">
    <property type="entry name" value="Band_7/SPFH_dom_sf"/>
</dbReference>
<dbReference type="AlphaFoldDB" id="A0A1G7F6G7"/>
<sequence length="310" mass="35082">MNKILLILLAVVVVAGAIIASGALFIVRETEQVIVMQFGDPKRVLNDIVTTESGELEDQEYEQGLNFKIPFVQNLVVYDKRVLGLNPPGEELILADQKRVVVDTYTRWRIADPILFYQAVTTEAQARSRLSDIIISTLRRVLGNVNLTQLLSEARADLMTQIRDQVDKEAAELGITITDVRIRRADLPTQTSQAIYDRIRSEREREAREARAQGRELAQQIRARADREKTVIVAEAENRAQATRGQGDAEAIRIYAESFGRDPEFFAFYRSMEAYRKALPNGETSFVLSPDSEFFRYFGDIEGRLPSPAQ</sequence>
<organism evidence="8 9">
    <name type="scientific">Rhodospira trueperi</name>
    <dbReference type="NCBI Taxonomy" id="69960"/>
    <lineage>
        <taxon>Bacteria</taxon>
        <taxon>Pseudomonadati</taxon>
        <taxon>Pseudomonadota</taxon>
        <taxon>Alphaproteobacteria</taxon>
        <taxon>Rhodospirillales</taxon>
        <taxon>Rhodospirillaceae</taxon>
        <taxon>Rhodospira</taxon>
    </lineage>
</organism>
<dbReference type="GO" id="GO:0008233">
    <property type="term" value="F:peptidase activity"/>
    <property type="evidence" value="ECO:0007669"/>
    <property type="project" value="UniProtKB-KW"/>
</dbReference>
<dbReference type="Proteomes" id="UP000199412">
    <property type="component" value="Unassembled WGS sequence"/>
</dbReference>
<comment type="similarity">
    <text evidence="2 6">Belongs to the band 7/mec-2 family. HflC subfamily.</text>
</comment>
<comment type="function">
    <text evidence="6">HflC and HflK could regulate a protease.</text>
</comment>
<gene>
    <name evidence="8" type="ORF">SAMN05421720_110138</name>
</gene>
<keyword evidence="3" id="KW-0812">Transmembrane</keyword>
<dbReference type="STRING" id="69960.SAMN05421720_110138"/>
<evidence type="ECO:0000256" key="3">
    <source>
        <dbReference type="ARBA" id="ARBA00022692"/>
    </source>
</evidence>
<reference evidence="8 9" key="1">
    <citation type="submission" date="2016-10" db="EMBL/GenBank/DDBJ databases">
        <authorList>
            <person name="de Groot N.N."/>
        </authorList>
    </citation>
    <scope>NUCLEOTIDE SEQUENCE [LARGE SCALE GENOMIC DNA]</scope>
    <source>
        <strain evidence="8 9">ATCC 700224</strain>
    </source>
</reference>
<dbReference type="GO" id="GO:0016020">
    <property type="term" value="C:membrane"/>
    <property type="evidence" value="ECO:0007669"/>
    <property type="project" value="UniProtKB-SubCell"/>
</dbReference>
<dbReference type="NCBIfam" id="TIGR01932">
    <property type="entry name" value="hflC"/>
    <property type="match status" value="1"/>
</dbReference>
<dbReference type="SUPFAM" id="SSF117892">
    <property type="entry name" value="Band 7/SPFH domain"/>
    <property type="match status" value="1"/>
</dbReference>
<accession>A0A1G7F6G7</accession>
<dbReference type="CDD" id="cd03405">
    <property type="entry name" value="SPFH_HflC"/>
    <property type="match status" value="1"/>
</dbReference>
<evidence type="ECO:0000313" key="9">
    <source>
        <dbReference type="Proteomes" id="UP000199412"/>
    </source>
</evidence>
<evidence type="ECO:0000256" key="2">
    <source>
        <dbReference type="ARBA" id="ARBA00007862"/>
    </source>
</evidence>
<evidence type="ECO:0000256" key="4">
    <source>
        <dbReference type="ARBA" id="ARBA00022989"/>
    </source>
</evidence>
<keyword evidence="8" id="KW-0378">Hydrolase</keyword>
<dbReference type="OrthoDB" id="9812991at2"/>
<dbReference type="GO" id="GO:0006508">
    <property type="term" value="P:proteolysis"/>
    <property type="evidence" value="ECO:0007669"/>
    <property type="project" value="UniProtKB-KW"/>
</dbReference>
<dbReference type="EMBL" id="FNAP01000010">
    <property type="protein sequence ID" value="SDE71523.1"/>
    <property type="molecule type" value="Genomic_DNA"/>
</dbReference>
<dbReference type="Pfam" id="PF01145">
    <property type="entry name" value="Band_7"/>
    <property type="match status" value="1"/>
</dbReference>
<dbReference type="RefSeq" id="WP_092787193.1">
    <property type="nucleotide sequence ID" value="NZ_FNAP01000010.1"/>
</dbReference>
<dbReference type="InterPro" id="IPR001107">
    <property type="entry name" value="Band_7"/>
</dbReference>